<feature type="coiled-coil region" evidence="16">
    <location>
        <begin position="411"/>
        <end position="438"/>
    </location>
</feature>
<dbReference type="Pfam" id="PF02706">
    <property type="entry name" value="Wzz"/>
    <property type="match status" value="1"/>
</dbReference>
<dbReference type="InterPro" id="IPR003856">
    <property type="entry name" value="LPS_length_determ_N"/>
</dbReference>
<evidence type="ECO:0000259" key="19">
    <source>
        <dbReference type="Pfam" id="PF13614"/>
    </source>
</evidence>
<keyword evidence="11" id="KW-0067">ATP-binding</keyword>
<feature type="domain" description="Tyrosine-protein kinase G-rich" evidence="20">
    <location>
        <begin position="420"/>
        <end position="493"/>
    </location>
</feature>
<dbReference type="CDD" id="cd05387">
    <property type="entry name" value="BY-kinase"/>
    <property type="match status" value="1"/>
</dbReference>
<evidence type="ECO:0000256" key="1">
    <source>
        <dbReference type="ARBA" id="ARBA00004429"/>
    </source>
</evidence>
<dbReference type="EMBL" id="CP006880">
    <property type="protein sequence ID" value="AJD45360.1"/>
    <property type="molecule type" value="Genomic_DNA"/>
</dbReference>
<dbReference type="InterPro" id="IPR032807">
    <property type="entry name" value="GNVR"/>
</dbReference>
<dbReference type="InterPro" id="IPR005700">
    <property type="entry name" value="EPS_ExoP-like"/>
</dbReference>
<keyword evidence="10" id="KW-0418">Kinase</keyword>
<proteinExistence type="inferred from homology"/>
<feature type="domain" description="Polysaccharide chain length determinant N-terminal" evidence="18">
    <location>
        <begin position="38"/>
        <end position="126"/>
    </location>
</feature>
<keyword evidence="14" id="KW-0829">Tyrosine-protein kinase</keyword>
<keyword evidence="6" id="KW-0997">Cell inner membrane</keyword>
<dbReference type="Proteomes" id="UP000031368">
    <property type="component" value="Plasmid pRgalR602c"/>
</dbReference>
<dbReference type="AlphaFoldDB" id="A0A0B4XF30"/>
<keyword evidence="7" id="KW-0808">Transferase</keyword>
<dbReference type="PANTHER" id="PTHR32309:SF13">
    <property type="entry name" value="FERRIC ENTEROBACTIN TRANSPORT PROTEIN FEPE"/>
    <property type="match status" value="1"/>
</dbReference>
<keyword evidence="8 17" id="KW-0812">Transmembrane</keyword>
<dbReference type="InterPro" id="IPR025669">
    <property type="entry name" value="AAA_dom"/>
</dbReference>
<dbReference type="PANTHER" id="PTHR32309">
    <property type="entry name" value="TYROSINE-PROTEIN KINASE"/>
    <property type="match status" value="1"/>
</dbReference>
<dbReference type="EC" id="2.7.10.2" evidence="4"/>
<dbReference type="Pfam" id="PF13807">
    <property type="entry name" value="GNVR"/>
    <property type="match status" value="1"/>
</dbReference>
<evidence type="ECO:0000256" key="3">
    <source>
        <dbReference type="ARBA" id="ARBA00008883"/>
    </source>
</evidence>
<evidence type="ECO:0000256" key="7">
    <source>
        <dbReference type="ARBA" id="ARBA00022679"/>
    </source>
</evidence>
<evidence type="ECO:0000256" key="16">
    <source>
        <dbReference type="SAM" id="Coils"/>
    </source>
</evidence>
<dbReference type="Gene3D" id="3.40.50.300">
    <property type="entry name" value="P-loop containing nucleotide triphosphate hydrolases"/>
    <property type="match status" value="1"/>
</dbReference>
<keyword evidence="13 17" id="KW-0472">Membrane</keyword>
<evidence type="ECO:0000313" key="21">
    <source>
        <dbReference type="EMBL" id="AJD45360.1"/>
    </source>
</evidence>
<dbReference type="Pfam" id="PF13614">
    <property type="entry name" value="AAA_31"/>
    <property type="match status" value="1"/>
</dbReference>
<comment type="similarity">
    <text evidence="3">Belongs to the etk/wzc family.</text>
</comment>
<evidence type="ECO:0000313" key="22">
    <source>
        <dbReference type="Proteomes" id="UP000031368"/>
    </source>
</evidence>
<dbReference type="HOGENOM" id="CLU_009912_2_0_5"/>
<keyword evidence="21" id="KW-0614">Plasmid</keyword>
<evidence type="ECO:0000256" key="13">
    <source>
        <dbReference type="ARBA" id="ARBA00023136"/>
    </source>
</evidence>
<sequence length="798" mass="87392">MNEFIGIGKAKMVQEAIRPYLGQRGTAKQPEAGDERFIDVDRLIQIARRQAKLVVLFAAIGLMLGVTRLVFATYYYTAGTSVLIDDNLSRFAGDVSPAPANMESDKKIMSQVAILRSSSLAAKVVDRQQLYEKREFINPPLSVTQQIKGLAKMAMDVFAGMGAQMADADSLDARKGTAVAVLMENLRVEQQPQSFVIDLYYTSTDPTLSAQIANAYAEAYLSDKLDANFDASQRATVWLRARLTDLKDQSQEAAMKVERYRTENGLTSAKGALLSEEQLSDISGQYILAQADSAKALALYNQYKAIVAAGQQTAVDNAATVSEQQGSTVISTLRARYLTVIKRAQEIEGRFGPEHPQAITLRREQDDIGRQIFLELKQMTESYRNQYEVAVSREASLKEGLSRITGQTSAANESLVQLKDLERNAEAISDLYKTYLTKYQETAQNQSFPISEARVISPASPPTEASSPKRTLTLGGSLILGAIFGIGLGLWREIREGTFRLGEEFTTLGLKFLGYLPPIPGATRPSPDDEGKLIANPDVETMRFAVKSGGTKFAETLRHAKIMTDTMLGSQNCKVIGVVSVLPGEGKTTIAANFATLVASSPAKVLMIDADLRRGSLTQGLGIRFETGWTEALNGTTKWQETLVVDPQTGVSLLATPRQVKVFNTSELISGPSMATLLQEARSMFDYIIVDLPPIGPVFDAKAFEPFADGFLLVSEWGATPRALLKSTLEQEPAIAAKLLGVMLNKADQEKLSTYGGLGSSEKLYSRYASYYLEHGEPIMKARGRRRRKARVQLSKEL</sequence>
<evidence type="ECO:0000256" key="12">
    <source>
        <dbReference type="ARBA" id="ARBA00022989"/>
    </source>
</evidence>
<evidence type="ECO:0000259" key="18">
    <source>
        <dbReference type="Pfam" id="PF02706"/>
    </source>
</evidence>
<name>A0A0B4XF30_9HYPH</name>
<keyword evidence="16" id="KW-0175">Coiled coil</keyword>
<feature type="domain" description="AAA" evidence="19">
    <location>
        <begin position="574"/>
        <end position="699"/>
    </location>
</feature>
<keyword evidence="12 17" id="KW-1133">Transmembrane helix</keyword>
<evidence type="ECO:0000256" key="4">
    <source>
        <dbReference type="ARBA" id="ARBA00011903"/>
    </source>
</evidence>
<dbReference type="RefSeq" id="WP_052451804.1">
    <property type="nucleotide sequence ID" value="NZ_CP006880.1"/>
</dbReference>
<organism evidence="21 22">
    <name type="scientific">Rhizobium gallicum bv. gallicum R602sp</name>
    <dbReference type="NCBI Taxonomy" id="1041138"/>
    <lineage>
        <taxon>Bacteria</taxon>
        <taxon>Pseudomonadati</taxon>
        <taxon>Pseudomonadota</taxon>
        <taxon>Alphaproteobacteria</taxon>
        <taxon>Hyphomicrobiales</taxon>
        <taxon>Rhizobiaceae</taxon>
        <taxon>Rhizobium/Agrobacterium group</taxon>
        <taxon>Rhizobium</taxon>
    </lineage>
</organism>
<dbReference type="InterPro" id="IPR050445">
    <property type="entry name" value="Bact_polysacc_biosynth/exp"/>
</dbReference>
<geneLocation type="plasmid" evidence="21 22">
    <name>pRgalR602c</name>
</geneLocation>
<evidence type="ECO:0000256" key="8">
    <source>
        <dbReference type="ARBA" id="ARBA00022692"/>
    </source>
</evidence>
<accession>A0A0B4XF30</accession>
<keyword evidence="5" id="KW-1003">Cell membrane</keyword>
<evidence type="ECO:0000259" key="20">
    <source>
        <dbReference type="Pfam" id="PF13807"/>
    </source>
</evidence>
<comment type="catalytic activity">
    <reaction evidence="15">
        <text>L-tyrosyl-[protein] + ATP = O-phospho-L-tyrosyl-[protein] + ADP + H(+)</text>
        <dbReference type="Rhea" id="RHEA:10596"/>
        <dbReference type="Rhea" id="RHEA-COMP:10136"/>
        <dbReference type="Rhea" id="RHEA-COMP:20101"/>
        <dbReference type="ChEBI" id="CHEBI:15378"/>
        <dbReference type="ChEBI" id="CHEBI:30616"/>
        <dbReference type="ChEBI" id="CHEBI:46858"/>
        <dbReference type="ChEBI" id="CHEBI:61978"/>
        <dbReference type="ChEBI" id="CHEBI:456216"/>
        <dbReference type="EC" id="2.7.10.2"/>
    </reaction>
</comment>
<dbReference type="InterPro" id="IPR027417">
    <property type="entry name" value="P-loop_NTPase"/>
</dbReference>
<feature type="transmembrane region" description="Helical" evidence="17">
    <location>
        <begin position="53"/>
        <end position="76"/>
    </location>
</feature>
<protein>
    <recommendedName>
        <fullName evidence="4">non-specific protein-tyrosine kinase</fullName>
        <ecNumber evidence="4">2.7.10.2</ecNumber>
    </recommendedName>
</protein>
<dbReference type="NCBIfam" id="TIGR01005">
    <property type="entry name" value="eps_transp_fam"/>
    <property type="match status" value="1"/>
</dbReference>
<keyword evidence="22" id="KW-1185">Reference proteome</keyword>
<reference evidence="21 22" key="1">
    <citation type="submission" date="2013-11" db="EMBL/GenBank/DDBJ databases">
        <title>Complete genome sequence of Rhizobium gallicum bv. gallicum R602.</title>
        <authorList>
            <person name="Bustos P."/>
            <person name="Santamaria R.I."/>
            <person name="Lozano L."/>
            <person name="Acosta J.L."/>
            <person name="Ormeno-Orrillo E."/>
            <person name="Rogel M.A."/>
            <person name="Romero D."/>
            <person name="Cevallos M.A."/>
            <person name="Martinez-Romero E."/>
            <person name="Gonzalez V."/>
        </authorList>
    </citation>
    <scope>NUCLEOTIDE SEQUENCE [LARGE SCALE GENOMIC DNA]</scope>
    <source>
        <strain evidence="21 22">R602</strain>
        <plasmid evidence="21 22">pRgalR602c</plasmid>
    </source>
</reference>
<evidence type="ECO:0000256" key="2">
    <source>
        <dbReference type="ARBA" id="ARBA00007316"/>
    </source>
</evidence>
<comment type="subcellular location">
    <subcellularLocation>
        <location evidence="1">Cell inner membrane</location>
        <topology evidence="1">Multi-pass membrane protein</topology>
    </subcellularLocation>
</comment>
<evidence type="ECO:0000256" key="9">
    <source>
        <dbReference type="ARBA" id="ARBA00022741"/>
    </source>
</evidence>
<evidence type="ECO:0000256" key="10">
    <source>
        <dbReference type="ARBA" id="ARBA00022777"/>
    </source>
</evidence>
<dbReference type="GO" id="GO:0004713">
    <property type="term" value="F:protein tyrosine kinase activity"/>
    <property type="evidence" value="ECO:0007669"/>
    <property type="project" value="TreeGrafter"/>
</dbReference>
<evidence type="ECO:0000256" key="14">
    <source>
        <dbReference type="ARBA" id="ARBA00023137"/>
    </source>
</evidence>
<evidence type="ECO:0000256" key="5">
    <source>
        <dbReference type="ARBA" id="ARBA00022475"/>
    </source>
</evidence>
<dbReference type="KEGG" id="rga:RGR602_PC01333"/>
<comment type="similarity">
    <text evidence="2">Belongs to the CpsD/CapB family.</text>
</comment>
<dbReference type="SUPFAM" id="SSF52540">
    <property type="entry name" value="P-loop containing nucleoside triphosphate hydrolases"/>
    <property type="match status" value="1"/>
</dbReference>
<evidence type="ECO:0000256" key="17">
    <source>
        <dbReference type="SAM" id="Phobius"/>
    </source>
</evidence>
<evidence type="ECO:0000256" key="11">
    <source>
        <dbReference type="ARBA" id="ARBA00022840"/>
    </source>
</evidence>
<keyword evidence="9" id="KW-0547">Nucleotide-binding</keyword>
<dbReference type="GO" id="GO:0005886">
    <property type="term" value="C:plasma membrane"/>
    <property type="evidence" value="ECO:0007669"/>
    <property type="project" value="UniProtKB-SubCell"/>
</dbReference>
<evidence type="ECO:0000256" key="6">
    <source>
        <dbReference type="ARBA" id="ARBA00022519"/>
    </source>
</evidence>
<gene>
    <name evidence="21" type="primary">exoP-2</name>
    <name evidence="21" type="ORF">RGR602_PC01333</name>
</gene>
<evidence type="ECO:0000256" key="15">
    <source>
        <dbReference type="ARBA" id="ARBA00051245"/>
    </source>
</evidence>
<dbReference type="InterPro" id="IPR005702">
    <property type="entry name" value="Wzc-like_C"/>
</dbReference>